<dbReference type="Proteomes" id="UP000189670">
    <property type="component" value="Unassembled WGS sequence"/>
</dbReference>
<comment type="caution">
    <text evidence="1">The sequence shown here is derived from an EMBL/GenBank/DDBJ whole genome shotgun (WGS) entry which is preliminary data.</text>
</comment>
<sequence>MLDQFPEHIIELKVIRKRRQNKFGRFEIIAEDEITIKGAIFTDTGGKKNSENRRVDTNSKVIYTYEKLYSLDNEVQDFIKYEDKTYSITYCEDWSKEGKFYKSGAIVYNESI</sequence>
<dbReference type="EMBL" id="ATBP01000028">
    <property type="protein sequence ID" value="ETR73986.1"/>
    <property type="molecule type" value="Genomic_DNA"/>
</dbReference>
<protein>
    <submittedName>
        <fullName evidence="1">Uncharacterized protein</fullName>
    </submittedName>
</protein>
<name>A0A1V1PGQ7_9BACT</name>
<accession>A0A1V1PGQ7</accession>
<evidence type="ECO:0000313" key="2">
    <source>
        <dbReference type="Proteomes" id="UP000189670"/>
    </source>
</evidence>
<organism evidence="1 2">
    <name type="scientific">Candidatus Magnetoglobus multicellularis str. Araruama</name>
    <dbReference type="NCBI Taxonomy" id="890399"/>
    <lineage>
        <taxon>Bacteria</taxon>
        <taxon>Pseudomonadati</taxon>
        <taxon>Thermodesulfobacteriota</taxon>
        <taxon>Desulfobacteria</taxon>
        <taxon>Desulfobacterales</taxon>
        <taxon>Desulfobacteraceae</taxon>
        <taxon>Candidatus Magnetoglobus</taxon>
    </lineage>
</organism>
<gene>
    <name evidence="1" type="ORF">OMM_06614</name>
</gene>
<evidence type="ECO:0000313" key="1">
    <source>
        <dbReference type="EMBL" id="ETR73986.1"/>
    </source>
</evidence>
<proteinExistence type="predicted"/>
<reference evidence="2" key="1">
    <citation type="submission" date="2012-11" db="EMBL/GenBank/DDBJ databases">
        <authorList>
            <person name="Lucero-Rivera Y.E."/>
            <person name="Tovar-Ramirez D."/>
        </authorList>
    </citation>
    <scope>NUCLEOTIDE SEQUENCE [LARGE SCALE GENOMIC DNA]</scope>
    <source>
        <strain evidence="2">Araruama</strain>
    </source>
</reference>
<dbReference type="AlphaFoldDB" id="A0A1V1PGQ7"/>